<dbReference type="Proteomes" id="UP000008177">
    <property type="component" value="Unplaced contigs"/>
</dbReference>
<dbReference type="AlphaFoldDB" id="G2Y850"/>
<evidence type="ECO:0000313" key="1">
    <source>
        <dbReference type="EMBL" id="CCD48778.1"/>
    </source>
</evidence>
<gene>
    <name evidence="1" type="ORF">BofuT4_uP034200.1</name>
</gene>
<evidence type="ECO:0000313" key="2">
    <source>
        <dbReference type="Proteomes" id="UP000008177"/>
    </source>
</evidence>
<proteinExistence type="predicted"/>
<name>G2Y850_BOTF4</name>
<dbReference type="EMBL" id="FQ790296">
    <property type="protein sequence ID" value="CCD48778.1"/>
    <property type="molecule type" value="Genomic_DNA"/>
</dbReference>
<accession>G2Y850</accession>
<sequence>MVSCVWTAGEPSMTYCINPKAHKETSSGIPPESLSTPLLLFMINIFVPKLVSGKNMTMLRCIVFFKTAKVYI</sequence>
<reference evidence="2" key="1">
    <citation type="journal article" date="2011" name="PLoS Genet.">
        <title>Genomic analysis of the necrotrophic fungal pathogens Sclerotinia sclerotiorum and Botrytis cinerea.</title>
        <authorList>
            <person name="Amselem J."/>
            <person name="Cuomo C.A."/>
            <person name="van Kan J.A."/>
            <person name="Viaud M."/>
            <person name="Benito E.P."/>
            <person name="Couloux A."/>
            <person name="Coutinho P.M."/>
            <person name="de Vries R.P."/>
            <person name="Dyer P.S."/>
            <person name="Fillinger S."/>
            <person name="Fournier E."/>
            <person name="Gout L."/>
            <person name="Hahn M."/>
            <person name="Kohn L."/>
            <person name="Lapalu N."/>
            <person name="Plummer K.M."/>
            <person name="Pradier J.M."/>
            <person name="Quevillon E."/>
            <person name="Sharon A."/>
            <person name="Simon A."/>
            <person name="ten Have A."/>
            <person name="Tudzynski B."/>
            <person name="Tudzynski P."/>
            <person name="Wincker P."/>
            <person name="Andrew M."/>
            <person name="Anthouard V."/>
            <person name="Beever R.E."/>
            <person name="Beffa R."/>
            <person name="Benoit I."/>
            <person name="Bouzid O."/>
            <person name="Brault B."/>
            <person name="Chen Z."/>
            <person name="Choquer M."/>
            <person name="Collemare J."/>
            <person name="Cotton P."/>
            <person name="Danchin E.G."/>
            <person name="Da Silva C."/>
            <person name="Gautier A."/>
            <person name="Giraud C."/>
            <person name="Giraud T."/>
            <person name="Gonzalez C."/>
            <person name="Grossetete S."/>
            <person name="Guldener U."/>
            <person name="Henrissat B."/>
            <person name="Howlett B.J."/>
            <person name="Kodira C."/>
            <person name="Kretschmer M."/>
            <person name="Lappartient A."/>
            <person name="Leroch M."/>
            <person name="Levis C."/>
            <person name="Mauceli E."/>
            <person name="Neuveglise C."/>
            <person name="Oeser B."/>
            <person name="Pearson M."/>
            <person name="Poulain J."/>
            <person name="Poussereau N."/>
            <person name="Quesneville H."/>
            <person name="Rascle C."/>
            <person name="Schumacher J."/>
            <person name="Segurens B."/>
            <person name="Sexton A."/>
            <person name="Silva E."/>
            <person name="Sirven C."/>
            <person name="Soanes D.M."/>
            <person name="Talbot N.J."/>
            <person name="Templeton M."/>
            <person name="Yandava C."/>
            <person name="Yarden O."/>
            <person name="Zeng Q."/>
            <person name="Rollins J.A."/>
            <person name="Lebrun M.H."/>
            <person name="Dickman M."/>
        </authorList>
    </citation>
    <scope>NUCLEOTIDE SEQUENCE [LARGE SCALE GENOMIC DNA]</scope>
    <source>
        <strain evidence="2">T4</strain>
    </source>
</reference>
<organism evidence="1 2">
    <name type="scientific">Botryotinia fuckeliana (strain T4)</name>
    <name type="common">Noble rot fungus</name>
    <name type="synonym">Botrytis cinerea</name>
    <dbReference type="NCBI Taxonomy" id="999810"/>
    <lineage>
        <taxon>Eukaryota</taxon>
        <taxon>Fungi</taxon>
        <taxon>Dikarya</taxon>
        <taxon>Ascomycota</taxon>
        <taxon>Pezizomycotina</taxon>
        <taxon>Leotiomycetes</taxon>
        <taxon>Helotiales</taxon>
        <taxon>Sclerotiniaceae</taxon>
        <taxon>Botrytis</taxon>
    </lineage>
</organism>
<dbReference type="InParanoid" id="G2Y850"/>
<protein>
    <submittedName>
        <fullName evidence="1">Uncharacterized protein</fullName>
    </submittedName>
</protein>
<dbReference type="HOGENOM" id="CLU_2721924_0_0_1"/>